<feature type="chain" id="PRO_5011693090" evidence="1">
    <location>
        <begin position="22"/>
        <end position="70"/>
    </location>
</feature>
<gene>
    <name evidence="2" type="ORF">SAMN04489864_102325</name>
</gene>
<evidence type="ECO:0000313" key="3">
    <source>
        <dbReference type="Proteomes" id="UP000199666"/>
    </source>
</evidence>
<evidence type="ECO:0000313" key="2">
    <source>
        <dbReference type="EMBL" id="SFG80104.1"/>
    </source>
</evidence>
<dbReference type="EMBL" id="FOPP01000002">
    <property type="protein sequence ID" value="SFG80104.1"/>
    <property type="molecule type" value="Genomic_DNA"/>
</dbReference>
<keyword evidence="3" id="KW-1185">Reference proteome</keyword>
<evidence type="ECO:0000256" key="1">
    <source>
        <dbReference type="SAM" id="SignalP"/>
    </source>
</evidence>
<reference evidence="2 3" key="1">
    <citation type="submission" date="2016-10" db="EMBL/GenBank/DDBJ databases">
        <authorList>
            <person name="de Groot N.N."/>
        </authorList>
    </citation>
    <scope>NUCLEOTIDE SEQUENCE [LARGE SCALE GENOMIC DNA]</scope>
    <source>
        <strain evidence="2 3">DSM 18684</strain>
    </source>
</reference>
<protein>
    <submittedName>
        <fullName evidence="2">Uncharacterized protein</fullName>
    </submittedName>
</protein>
<organism evidence="2 3">
    <name type="scientific">Pedobacter insulae</name>
    <dbReference type="NCBI Taxonomy" id="414048"/>
    <lineage>
        <taxon>Bacteria</taxon>
        <taxon>Pseudomonadati</taxon>
        <taxon>Bacteroidota</taxon>
        <taxon>Sphingobacteriia</taxon>
        <taxon>Sphingobacteriales</taxon>
        <taxon>Sphingobacteriaceae</taxon>
        <taxon>Pedobacter</taxon>
    </lineage>
</organism>
<feature type="signal peptide" evidence="1">
    <location>
        <begin position="1"/>
        <end position="21"/>
    </location>
</feature>
<accession>A0A1I2USI6</accession>
<name>A0A1I2USI6_9SPHI</name>
<keyword evidence="1" id="KW-0732">Signal</keyword>
<dbReference type="AlphaFoldDB" id="A0A1I2USI6"/>
<proteinExistence type="predicted"/>
<dbReference type="Proteomes" id="UP000199666">
    <property type="component" value="Unassembled WGS sequence"/>
</dbReference>
<sequence length="70" mass="7742">MTFMSKYILTIAIFLFQNAHAQININGDFEQINTLTKAPTGWALSSSQPLGKAYSVKVDSVDELQGKYSV</sequence>